<evidence type="ECO:0000259" key="8">
    <source>
        <dbReference type="PROSITE" id="PS51272"/>
    </source>
</evidence>
<dbReference type="GO" id="GO:0006508">
    <property type="term" value="P:proteolysis"/>
    <property type="evidence" value="ECO:0007669"/>
    <property type="project" value="UniProtKB-KW"/>
</dbReference>
<name>A0A2S5GBZ5_9BACL</name>
<dbReference type="InterPro" id="IPR037045">
    <property type="entry name" value="S8pro/Inhibitor_I9_sf"/>
</dbReference>
<dbReference type="Proteomes" id="UP000239047">
    <property type="component" value="Unassembled WGS sequence"/>
</dbReference>
<dbReference type="EMBL" id="PREZ01000004">
    <property type="protein sequence ID" value="PPA70516.1"/>
    <property type="molecule type" value="Genomic_DNA"/>
</dbReference>
<dbReference type="PANTHER" id="PTHR43806">
    <property type="entry name" value="PEPTIDASE S8"/>
    <property type="match status" value="1"/>
</dbReference>
<evidence type="ECO:0000313" key="10">
    <source>
        <dbReference type="Proteomes" id="UP000239047"/>
    </source>
</evidence>
<dbReference type="CDD" id="cd07477">
    <property type="entry name" value="Peptidases_S8_Subtilisin_subset"/>
    <property type="match status" value="1"/>
</dbReference>
<organism evidence="9 10">
    <name type="scientific">Jeotgalibacillus proteolyticus</name>
    <dbReference type="NCBI Taxonomy" id="2082395"/>
    <lineage>
        <taxon>Bacteria</taxon>
        <taxon>Bacillati</taxon>
        <taxon>Bacillota</taxon>
        <taxon>Bacilli</taxon>
        <taxon>Bacillales</taxon>
        <taxon>Caryophanaceae</taxon>
        <taxon>Jeotgalibacillus</taxon>
    </lineage>
</organism>
<proteinExistence type="inferred from homology"/>
<feature type="domain" description="SLH" evidence="8">
    <location>
        <begin position="442"/>
        <end position="496"/>
    </location>
</feature>
<evidence type="ECO:0000256" key="2">
    <source>
        <dbReference type="ARBA" id="ARBA00022670"/>
    </source>
</evidence>
<dbReference type="PROSITE" id="PS51272">
    <property type="entry name" value="SLH"/>
    <property type="match status" value="3"/>
</dbReference>
<feature type="active site" description="Charge relay system" evidence="6">
    <location>
        <position position="128"/>
    </location>
</feature>
<accession>A0A2S5GBZ5</accession>
<keyword evidence="5 6" id="KW-0720">Serine protease</keyword>
<keyword evidence="4 6" id="KW-0378">Hydrolase</keyword>
<dbReference type="PROSITE" id="PS51892">
    <property type="entry name" value="SUBTILASE"/>
    <property type="match status" value="1"/>
</dbReference>
<feature type="domain" description="SLH" evidence="8">
    <location>
        <begin position="497"/>
        <end position="552"/>
    </location>
</feature>
<feature type="active site" description="Charge relay system" evidence="6">
    <location>
        <position position="322"/>
    </location>
</feature>
<dbReference type="SUPFAM" id="SSF52743">
    <property type="entry name" value="Subtilisin-like"/>
    <property type="match status" value="1"/>
</dbReference>
<dbReference type="PROSITE" id="PS00136">
    <property type="entry name" value="SUBTILASE_ASP"/>
    <property type="match status" value="1"/>
</dbReference>
<dbReference type="PRINTS" id="PR00723">
    <property type="entry name" value="SUBTILISIN"/>
</dbReference>
<feature type="domain" description="SLH" evidence="8">
    <location>
        <begin position="378"/>
        <end position="441"/>
    </location>
</feature>
<dbReference type="PANTHER" id="PTHR43806:SF11">
    <property type="entry name" value="CEREVISIN-RELATED"/>
    <property type="match status" value="1"/>
</dbReference>
<sequence>MAKKLLYGLLTILLIFVSNSPEEARAESVNEDQEKIMITFEEEIDYELLDEMGAEIHTELSTISTVIATLPESQTVRAAGESSIAYIEEDQVVEAAAQAPSWGYNHIKAPAAKAAGYTGKGIKIAVVDSGINRTHPDLKIAGGISIIENSSPYTDPTGHGTHVAGIIGALDNTIGVVGVAPGADIYSVKVLSSTGLGTLIDVVEGIDWAIKNDMDIINLSLTTQSNSETLRNLLNEANKKGFTFVAAAGNNETNATITDVLYPAKYPSVIAVGSVSKNNTRSYFSYYGPSLEIMAPGEGINSTAVNAKTETQNDYGISNGTSVATPFVTGVIAQYMEAYPHLSHSQIRGIMRNSAIDLGPTGRDNQFGYGLVQPIQSKAALFPDLKNNVWYTESITGIFNEGVVTGFPDGTYRPDANITRAEAITMIGRVLELTESKQENFFKDVSKDSYALGYINAAYKLGYVKGITDGVYGPEVNIKRGDMALILQRAFGLESTGEKAFTDVSSNEYYYDAIQAAYDNNIIQGRPDGLFYPQNPINRAEFAEMLNKAIKE</sequence>
<dbReference type="InterPro" id="IPR036852">
    <property type="entry name" value="Peptidase_S8/S53_dom_sf"/>
</dbReference>
<evidence type="ECO:0000313" key="9">
    <source>
        <dbReference type="EMBL" id="PPA70516.1"/>
    </source>
</evidence>
<dbReference type="InterPro" id="IPR023828">
    <property type="entry name" value="Peptidase_S8_Ser-AS"/>
</dbReference>
<dbReference type="InterPro" id="IPR023827">
    <property type="entry name" value="Peptidase_S8_Asp-AS"/>
</dbReference>
<evidence type="ECO:0000256" key="1">
    <source>
        <dbReference type="ARBA" id="ARBA00011073"/>
    </source>
</evidence>
<evidence type="ECO:0000256" key="5">
    <source>
        <dbReference type="ARBA" id="ARBA00022825"/>
    </source>
</evidence>
<dbReference type="InterPro" id="IPR000209">
    <property type="entry name" value="Peptidase_S8/S53_dom"/>
</dbReference>
<keyword evidence="10" id="KW-1185">Reference proteome</keyword>
<feature type="active site" description="Charge relay system" evidence="6">
    <location>
        <position position="159"/>
    </location>
</feature>
<keyword evidence="2 6" id="KW-0645">Protease</keyword>
<dbReference type="InterPro" id="IPR050131">
    <property type="entry name" value="Peptidase_S8_subtilisin-like"/>
</dbReference>
<gene>
    <name evidence="9" type="ORF">C4B60_11930</name>
</gene>
<dbReference type="Pfam" id="PF00082">
    <property type="entry name" value="Peptidase_S8"/>
    <property type="match status" value="1"/>
</dbReference>
<evidence type="ECO:0000256" key="6">
    <source>
        <dbReference type="PROSITE-ProRule" id="PRU01240"/>
    </source>
</evidence>
<dbReference type="OrthoDB" id="9798386at2"/>
<reference evidence="9 10" key="1">
    <citation type="submission" date="2018-02" db="EMBL/GenBank/DDBJ databases">
        <title>Jeotgalibacillus proteolyticum sp. nov. a protease producing bacterium isolated from ocean sediments of Laizhou Bay.</title>
        <authorList>
            <person name="Li Y."/>
        </authorList>
    </citation>
    <scope>NUCLEOTIDE SEQUENCE [LARGE SCALE GENOMIC DNA]</scope>
    <source>
        <strain evidence="9 10">22-7</strain>
    </source>
</reference>
<protein>
    <submittedName>
        <fullName evidence="9">Alkaline serine protease</fullName>
    </submittedName>
</protein>
<dbReference type="PROSITE" id="PS00137">
    <property type="entry name" value="SUBTILASE_HIS"/>
    <property type="match status" value="1"/>
</dbReference>
<dbReference type="RefSeq" id="WP_104058464.1">
    <property type="nucleotide sequence ID" value="NZ_PREZ01000004.1"/>
</dbReference>
<comment type="similarity">
    <text evidence="1 6 7">Belongs to the peptidase S8 family.</text>
</comment>
<dbReference type="InterPro" id="IPR001119">
    <property type="entry name" value="SLH_dom"/>
</dbReference>
<dbReference type="InterPro" id="IPR022398">
    <property type="entry name" value="Peptidase_S8_His-AS"/>
</dbReference>
<dbReference type="PROSITE" id="PS00138">
    <property type="entry name" value="SUBTILASE_SER"/>
    <property type="match status" value="1"/>
</dbReference>
<comment type="caution">
    <text evidence="9">The sequence shown here is derived from an EMBL/GenBank/DDBJ whole genome shotgun (WGS) entry which is preliminary data.</text>
</comment>
<dbReference type="GO" id="GO:0004252">
    <property type="term" value="F:serine-type endopeptidase activity"/>
    <property type="evidence" value="ECO:0007669"/>
    <property type="project" value="UniProtKB-UniRule"/>
</dbReference>
<dbReference type="AlphaFoldDB" id="A0A2S5GBZ5"/>
<dbReference type="Gene3D" id="3.30.70.80">
    <property type="entry name" value="Peptidase S8 propeptide/proteinase inhibitor I9"/>
    <property type="match status" value="1"/>
</dbReference>
<evidence type="ECO:0000256" key="7">
    <source>
        <dbReference type="RuleBase" id="RU003355"/>
    </source>
</evidence>
<dbReference type="Pfam" id="PF00395">
    <property type="entry name" value="SLH"/>
    <property type="match status" value="3"/>
</dbReference>
<keyword evidence="3" id="KW-0479">Metal-binding</keyword>
<dbReference type="InterPro" id="IPR034202">
    <property type="entry name" value="Subtilisin_Carlsberg-like"/>
</dbReference>
<dbReference type="Gene3D" id="3.40.50.200">
    <property type="entry name" value="Peptidase S8/S53 domain"/>
    <property type="match status" value="1"/>
</dbReference>
<dbReference type="GO" id="GO:0046872">
    <property type="term" value="F:metal ion binding"/>
    <property type="evidence" value="ECO:0007669"/>
    <property type="project" value="UniProtKB-KW"/>
</dbReference>
<evidence type="ECO:0000256" key="4">
    <source>
        <dbReference type="ARBA" id="ARBA00022801"/>
    </source>
</evidence>
<evidence type="ECO:0000256" key="3">
    <source>
        <dbReference type="ARBA" id="ARBA00022723"/>
    </source>
</evidence>
<dbReference type="InterPro" id="IPR015500">
    <property type="entry name" value="Peptidase_S8_subtilisin-rel"/>
</dbReference>